<organism evidence="2">
    <name type="scientific">Lamprotornis superbus</name>
    <dbReference type="NCBI Taxonomy" id="245042"/>
    <lineage>
        <taxon>Eukaryota</taxon>
        <taxon>Metazoa</taxon>
        <taxon>Chordata</taxon>
        <taxon>Craniata</taxon>
        <taxon>Vertebrata</taxon>
        <taxon>Euteleostomi</taxon>
        <taxon>Archelosauria</taxon>
        <taxon>Archosauria</taxon>
        <taxon>Dinosauria</taxon>
        <taxon>Saurischia</taxon>
        <taxon>Theropoda</taxon>
        <taxon>Coelurosauria</taxon>
        <taxon>Aves</taxon>
        <taxon>Neognathae</taxon>
        <taxon>Neoaves</taxon>
        <taxon>Telluraves</taxon>
        <taxon>Australaves</taxon>
        <taxon>Passeriformes</taxon>
        <taxon>Sturnidae</taxon>
        <taxon>Lamprotornis</taxon>
    </lineage>
</organism>
<evidence type="ECO:0000313" key="3">
    <source>
        <dbReference type="EMBL" id="KAI1238770.1"/>
    </source>
</evidence>
<dbReference type="OrthoDB" id="6277657at2759"/>
<evidence type="ECO:0000313" key="2">
    <source>
        <dbReference type="EMBL" id="KAG0122526.1"/>
    </source>
</evidence>
<evidence type="ECO:0000256" key="1">
    <source>
        <dbReference type="SAM" id="MobiDB-lite"/>
    </source>
</evidence>
<dbReference type="AlphaFoldDB" id="A0A835NWM3"/>
<proteinExistence type="predicted"/>
<reference evidence="3 4" key="2">
    <citation type="journal article" date="2021" name="J. Hered.">
        <title>Feather Gene Expression Elucidates the Developmental Basis of Plumage Iridescence in African Starlings.</title>
        <authorList>
            <person name="Rubenstein D.R."/>
            <person name="Corvelo A."/>
            <person name="MacManes M.D."/>
            <person name="Maia R."/>
            <person name="Narzisi G."/>
            <person name="Rousaki A."/>
            <person name="Vandenabeele P."/>
            <person name="Shawkey M.D."/>
            <person name="Solomon J."/>
        </authorList>
    </citation>
    <scope>NUCLEOTIDE SEQUENCE [LARGE SCALE GENOMIC DNA]</scope>
    <source>
        <strain evidence="3">SS15</strain>
    </source>
</reference>
<reference evidence="3" key="3">
    <citation type="submission" date="2022-01" db="EMBL/GenBank/DDBJ databases">
        <authorList>
            <person name="Rubenstein D.R."/>
        </authorList>
    </citation>
    <scope>NUCLEOTIDE SEQUENCE</scope>
    <source>
        <strain evidence="3">SS15</strain>
        <tissue evidence="3">Liver</tissue>
    </source>
</reference>
<dbReference type="Proteomes" id="UP000618051">
    <property type="component" value="Unassembled WGS sequence"/>
</dbReference>
<name>A0A835NWM3_9PASS</name>
<feature type="region of interest" description="Disordered" evidence="1">
    <location>
        <begin position="268"/>
        <end position="307"/>
    </location>
</feature>
<dbReference type="EMBL" id="JADDUC020000005">
    <property type="protein sequence ID" value="KAI1238770.1"/>
    <property type="molecule type" value="Genomic_DNA"/>
</dbReference>
<gene>
    <name evidence="3" type="ORF">IHE44_0011857</name>
    <name evidence="2" type="ORF">IHE44_008825</name>
</gene>
<comment type="caution">
    <text evidence="2">The sequence shown here is derived from an EMBL/GenBank/DDBJ whole genome shotgun (WGS) entry which is preliminary data.</text>
</comment>
<evidence type="ECO:0000313" key="4">
    <source>
        <dbReference type="Proteomes" id="UP000618051"/>
    </source>
</evidence>
<accession>A0A835NWM3</accession>
<sequence>MVLFQGSQVLSGLCKLSLLHAFTHIPVHKSSFGIHQVELVVQPGPSLGDGRGVAQHADCPLHLGQVSTRNHLDKLDASLGLDGRDGHVDVLGDNVTPVEHAAGHVLAVPRVTLDHLVAGLKAGVGDLSHGELLVVGSVRGDDGGVGDQREVDARVGHQVGLEFCQVHVQGSIEAQRGRDGGHDLADEAVQVGVGGALDGQVAAADVVDGLVVHHEGTVRVLQRGVRGQDGVVGLHHGRGDLRGWVDGKLQFGLLSIIHREAFHQQGGKSRAGAAAKAVEDQESLQPRTGIGLESRRKSKTAAGEKGGKDCHVLEGAIRLDAMLQAEELPARISYLHSSLANVDRDALTLRGERNRGDQLEMKL</sequence>
<keyword evidence="4" id="KW-1185">Reference proteome</keyword>
<dbReference type="EMBL" id="JADDUC010000035">
    <property type="protein sequence ID" value="KAG0122526.1"/>
    <property type="molecule type" value="Genomic_DNA"/>
</dbReference>
<protein>
    <submittedName>
        <fullName evidence="2">Uncharacterized protein</fullName>
    </submittedName>
</protein>
<reference evidence="2" key="1">
    <citation type="submission" date="2020-10" db="EMBL/GenBank/DDBJ databases">
        <title>Feather gene expression reveals the developmental basis of iridescence in African starlings.</title>
        <authorList>
            <person name="Rubenstein D.R."/>
        </authorList>
    </citation>
    <scope>NUCLEOTIDE SEQUENCE</scope>
    <source>
        <strain evidence="2">SS15</strain>
        <tissue evidence="2">Liver</tissue>
    </source>
</reference>